<name>X1DEC1_9ZZZZ</name>
<gene>
    <name evidence="2" type="ORF">S03H2_06599</name>
</gene>
<reference evidence="2" key="1">
    <citation type="journal article" date="2014" name="Front. Microbiol.">
        <title>High frequency of phylogenetically diverse reductive dehalogenase-homologous genes in deep subseafloor sedimentary metagenomes.</title>
        <authorList>
            <person name="Kawai M."/>
            <person name="Futagami T."/>
            <person name="Toyoda A."/>
            <person name="Takaki Y."/>
            <person name="Nishi S."/>
            <person name="Hori S."/>
            <person name="Arai W."/>
            <person name="Tsubouchi T."/>
            <person name="Morono Y."/>
            <person name="Uchiyama I."/>
            <person name="Ito T."/>
            <person name="Fujiyama A."/>
            <person name="Inagaki F."/>
            <person name="Takami H."/>
        </authorList>
    </citation>
    <scope>NUCLEOTIDE SEQUENCE</scope>
    <source>
        <strain evidence="2">Expedition CK06-06</strain>
    </source>
</reference>
<evidence type="ECO:0000313" key="2">
    <source>
        <dbReference type="EMBL" id="GAH19136.1"/>
    </source>
</evidence>
<feature type="compositionally biased region" description="Acidic residues" evidence="1">
    <location>
        <begin position="34"/>
        <end position="53"/>
    </location>
</feature>
<sequence>MPDEEEQPPEEDSSGEEERKRDESGKFKKKEPEAPEEPGDKEEPEGEITEISDDEITEYFKKAQEKEKDYQTLLTFKANRMKEIDDYETRLKAQRTKEDQKLKGFKEEKKSEGDQTVIAPLYKKMSFKNLTETSKKMRKK</sequence>
<comment type="caution">
    <text evidence="2">The sequence shown here is derived from an EMBL/GenBank/DDBJ whole genome shotgun (WGS) entry which is preliminary data.</text>
</comment>
<proteinExistence type="predicted"/>
<evidence type="ECO:0000256" key="1">
    <source>
        <dbReference type="SAM" id="MobiDB-lite"/>
    </source>
</evidence>
<feature type="region of interest" description="Disordered" evidence="1">
    <location>
        <begin position="1"/>
        <end position="53"/>
    </location>
</feature>
<protein>
    <submittedName>
        <fullName evidence="2">Uncharacterized protein</fullName>
    </submittedName>
</protein>
<feature type="compositionally biased region" description="Basic and acidic residues" evidence="1">
    <location>
        <begin position="16"/>
        <end position="33"/>
    </location>
</feature>
<dbReference type="AlphaFoldDB" id="X1DEC1"/>
<organism evidence="2">
    <name type="scientific">marine sediment metagenome</name>
    <dbReference type="NCBI Taxonomy" id="412755"/>
    <lineage>
        <taxon>unclassified sequences</taxon>
        <taxon>metagenomes</taxon>
        <taxon>ecological metagenomes</taxon>
    </lineage>
</organism>
<feature type="compositionally biased region" description="Basic and acidic residues" evidence="1">
    <location>
        <begin position="94"/>
        <end position="113"/>
    </location>
</feature>
<accession>X1DEC1</accession>
<dbReference type="EMBL" id="BARU01002918">
    <property type="protein sequence ID" value="GAH19136.1"/>
    <property type="molecule type" value="Genomic_DNA"/>
</dbReference>
<feature type="region of interest" description="Disordered" evidence="1">
    <location>
        <begin position="94"/>
        <end position="115"/>
    </location>
</feature>
<feature type="compositionally biased region" description="Acidic residues" evidence="1">
    <location>
        <begin position="1"/>
        <end position="15"/>
    </location>
</feature>